<gene>
    <name evidence="2" type="ORF">STAS_31674</name>
</gene>
<feature type="region of interest" description="Disordered" evidence="1">
    <location>
        <begin position="56"/>
        <end position="103"/>
    </location>
</feature>
<accession>A0A5A7R954</accession>
<feature type="compositionally biased region" description="Basic and acidic residues" evidence="1">
    <location>
        <begin position="80"/>
        <end position="91"/>
    </location>
</feature>
<comment type="caution">
    <text evidence="2">The sequence shown here is derived from an EMBL/GenBank/DDBJ whole genome shotgun (WGS) entry which is preliminary data.</text>
</comment>
<evidence type="ECO:0000256" key="1">
    <source>
        <dbReference type="SAM" id="MobiDB-lite"/>
    </source>
</evidence>
<protein>
    <submittedName>
        <fullName evidence="2">Trichome birefringence</fullName>
    </submittedName>
</protein>
<dbReference type="EMBL" id="BKCP01010959">
    <property type="protein sequence ID" value="GER54109.1"/>
    <property type="molecule type" value="Genomic_DNA"/>
</dbReference>
<name>A0A5A7R954_STRAF</name>
<reference evidence="3" key="1">
    <citation type="journal article" date="2019" name="Curr. Biol.">
        <title>Genome Sequence of Striga asiatica Provides Insight into the Evolution of Plant Parasitism.</title>
        <authorList>
            <person name="Yoshida S."/>
            <person name="Kim S."/>
            <person name="Wafula E.K."/>
            <person name="Tanskanen J."/>
            <person name="Kim Y.M."/>
            <person name="Honaas L."/>
            <person name="Yang Z."/>
            <person name="Spallek T."/>
            <person name="Conn C.E."/>
            <person name="Ichihashi Y."/>
            <person name="Cheong K."/>
            <person name="Cui S."/>
            <person name="Der J.P."/>
            <person name="Gundlach H."/>
            <person name="Jiao Y."/>
            <person name="Hori C."/>
            <person name="Ishida J.K."/>
            <person name="Kasahara H."/>
            <person name="Kiba T."/>
            <person name="Kim M.S."/>
            <person name="Koo N."/>
            <person name="Laohavisit A."/>
            <person name="Lee Y.H."/>
            <person name="Lumba S."/>
            <person name="McCourt P."/>
            <person name="Mortimer J.C."/>
            <person name="Mutuku J.M."/>
            <person name="Nomura T."/>
            <person name="Sasaki-Sekimoto Y."/>
            <person name="Seto Y."/>
            <person name="Wang Y."/>
            <person name="Wakatake T."/>
            <person name="Sakakibara H."/>
            <person name="Demura T."/>
            <person name="Yamaguchi S."/>
            <person name="Yoneyama K."/>
            <person name="Manabe R.I."/>
            <person name="Nelson D.C."/>
            <person name="Schulman A.H."/>
            <person name="Timko M.P."/>
            <person name="dePamphilis C.W."/>
            <person name="Choi D."/>
            <person name="Shirasu K."/>
        </authorList>
    </citation>
    <scope>NUCLEOTIDE SEQUENCE [LARGE SCALE GENOMIC DNA]</scope>
    <source>
        <strain evidence="3">cv. UVA1</strain>
    </source>
</reference>
<organism evidence="2 3">
    <name type="scientific">Striga asiatica</name>
    <name type="common">Asiatic witchweed</name>
    <name type="synonym">Buchnera asiatica</name>
    <dbReference type="NCBI Taxonomy" id="4170"/>
    <lineage>
        <taxon>Eukaryota</taxon>
        <taxon>Viridiplantae</taxon>
        <taxon>Streptophyta</taxon>
        <taxon>Embryophyta</taxon>
        <taxon>Tracheophyta</taxon>
        <taxon>Spermatophyta</taxon>
        <taxon>Magnoliopsida</taxon>
        <taxon>eudicotyledons</taxon>
        <taxon>Gunneridae</taxon>
        <taxon>Pentapetalae</taxon>
        <taxon>asterids</taxon>
        <taxon>lamiids</taxon>
        <taxon>Lamiales</taxon>
        <taxon>Orobanchaceae</taxon>
        <taxon>Buchnereae</taxon>
        <taxon>Striga</taxon>
    </lineage>
</organism>
<evidence type="ECO:0000313" key="3">
    <source>
        <dbReference type="Proteomes" id="UP000325081"/>
    </source>
</evidence>
<dbReference type="Proteomes" id="UP000325081">
    <property type="component" value="Unassembled WGS sequence"/>
</dbReference>
<proteinExistence type="predicted"/>
<sequence length="103" mass="12070">MVEKWRNCDFYQGPWVRDKGYPLYQAGFVILTLRKKLRKYDTTCKHYVHIYVEASKENEASTRKKLACSKNEDDDDNDKSDDNKDAHENSGKKVACSENEDED</sequence>
<evidence type="ECO:0000313" key="2">
    <source>
        <dbReference type="EMBL" id="GER54109.1"/>
    </source>
</evidence>
<keyword evidence="3" id="KW-1185">Reference proteome</keyword>
<dbReference type="AlphaFoldDB" id="A0A5A7R954"/>